<evidence type="ECO:0000313" key="13">
    <source>
        <dbReference type="EMBL" id="APH03753.1"/>
    </source>
</evidence>
<dbReference type="STRING" id="1547283.A9C19_02695"/>
<evidence type="ECO:0000256" key="3">
    <source>
        <dbReference type="ARBA" id="ARBA00011131"/>
    </source>
</evidence>
<comment type="function">
    <text evidence="9">Part of the ABC transporter complex hrt involved in hemin import. Responsible for the translocation of the substrate across the membrane.</text>
</comment>
<protein>
    <recommendedName>
        <fullName evidence="4">Putative hemin transport system permease protein HrtB</fullName>
    </recommendedName>
</protein>
<evidence type="ECO:0000256" key="8">
    <source>
        <dbReference type="ARBA" id="ARBA00023136"/>
    </source>
</evidence>
<evidence type="ECO:0000256" key="10">
    <source>
        <dbReference type="SAM" id="Phobius"/>
    </source>
</evidence>
<keyword evidence="14" id="KW-1185">Reference proteome</keyword>
<evidence type="ECO:0000259" key="11">
    <source>
        <dbReference type="Pfam" id="PF02687"/>
    </source>
</evidence>
<dbReference type="GO" id="GO:0005886">
    <property type="term" value="C:plasma membrane"/>
    <property type="evidence" value="ECO:0007669"/>
    <property type="project" value="UniProtKB-SubCell"/>
</dbReference>
<evidence type="ECO:0000313" key="14">
    <source>
        <dbReference type="Proteomes" id="UP000181936"/>
    </source>
</evidence>
<proteinExistence type="inferred from homology"/>
<evidence type="ECO:0000256" key="7">
    <source>
        <dbReference type="ARBA" id="ARBA00022989"/>
    </source>
</evidence>
<feature type="transmembrane region" description="Helical" evidence="10">
    <location>
        <begin position="274"/>
        <end position="299"/>
    </location>
</feature>
<feature type="domain" description="MacB-like periplasmic core" evidence="12">
    <location>
        <begin position="18"/>
        <end position="209"/>
    </location>
</feature>
<keyword evidence="8 10" id="KW-0472">Membrane</keyword>
<dbReference type="OrthoDB" id="9784014at2"/>
<accession>A0A1L3MN23</accession>
<evidence type="ECO:0000259" key="12">
    <source>
        <dbReference type="Pfam" id="PF12704"/>
    </source>
</evidence>
<dbReference type="Pfam" id="PF02687">
    <property type="entry name" value="FtsX"/>
    <property type="match status" value="1"/>
</dbReference>
<feature type="domain" description="ABC3 transporter permease C-terminal" evidence="11">
    <location>
        <begin position="278"/>
        <end position="391"/>
    </location>
</feature>
<dbReference type="Proteomes" id="UP000181936">
    <property type="component" value="Chromosome"/>
</dbReference>
<dbReference type="PANTHER" id="PTHR43738:SF2">
    <property type="entry name" value="ABC TRANSPORTER PERMEASE"/>
    <property type="match status" value="1"/>
</dbReference>
<dbReference type="AlphaFoldDB" id="A0A1L3MN23"/>
<dbReference type="KEGG" id="bwh:A9C19_02695"/>
<evidence type="ECO:0000256" key="5">
    <source>
        <dbReference type="ARBA" id="ARBA00022475"/>
    </source>
</evidence>
<evidence type="ECO:0000256" key="1">
    <source>
        <dbReference type="ARBA" id="ARBA00004651"/>
    </source>
</evidence>
<keyword evidence="6 10" id="KW-0812">Transmembrane</keyword>
<sequence length="400" mass="43865">MTIFSFTLKSLKGRKTSSLFLIISIAIAVALTCSVLLISSGVEDGIKKQAESYDLIVGAEGSPLQLTLNSLMYVDTPTGNVPYELYESLVKDDNVLKAIPLALGDSYKGRSIVGTNLDFFEPFREGLPDRFTLKEGEWFAKSGEVVLGSQLAKDADLRIGDEFHGNHGGGTHAIEHEDYSYEVVGILNSTGTADDQAIFTPIESVWEVHDHEEDDSSSEEHEDEKEITALLIKPEQLGLAPLIKNEIEAFADVQAVYPVTVLRQLLDTFTSGTAIAMILVGIALFMAMLFIVFAILSSVNQRKKETEILKALGVPRSKVLLNLLLEQIILSFIGTSIGGVLTVITYFIVKEYSFTTMGLMLTNEAINFSLILNLVLLFFLCLLVSVGSTLVTNRQLNKKL</sequence>
<evidence type="ECO:0000256" key="6">
    <source>
        <dbReference type="ARBA" id="ARBA00022692"/>
    </source>
</evidence>
<evidence type="ECO:0000256" key="4">
    <source>
        <dbReference type="ARBA" id="ARBA00016962"/>
    </source>
</evidence>
<gene>
    <name evidence="13" type="ORF">A9C19_02695</name>
</gene>
<name>A0A1L3MN23_9BACI</name>
<dbReference type="InterPro" id="IPR051125">
    <property type="entry name" value="ABC-4/HrtB_transporter"/>
</dbReference>
<dbReference type="InterPro" id="IPR025857">
    <property type="entry name" value="MacB_PCD"/>
</dbReference>
<dbReference type="EMBL" id="CP016020">
    <property type="protein sequence ID" value="APH03753.1"/>
    <property type="molecule type" value="Genomic_DNA"/>
</dbReference>
<feature type="transmembrane region" description="Helical" evidence="10">
    <location>
        <begin position="20"/>
        <end position="42"/>
    </location>
</feature>
<dbReference type="PANTHER" id="PTHR43738">
    <property type="entry name" value="ABC TRANSPORTER, MEMBRANE PROTEIN"/>
    <property type="match status" value="1"/>
</dbReference>
<evidence type="ECO:0000256" key="2">
    <source>
        <dbReference type="ARBA" id="ARBA00008697"/>
    </source>
</evidence>
<comment type="subcellular location">
    <subcellularLocation>
        <location evidence="1">Cell membrane</location>
        <topology evidence="1">Multi-pass membrane protein</topology>
    </subcellularLocation>
</comment>
<feature type="transmembrane region" description="Helical" evidence="10">
    <location>
        <begin position="368"/>
        <end position="391"/>
    </location>
</feature>
<comment type="similarity">
    <text evidence="2">Belongs to the ABC-4 integral membrane protein family. HrtB subfamily.</text>
</comment>
<dbReference type="InterPro" id="IPR003838">
    <property type="entry name" value="ABC3_permease_C"/>
</dbReference>
<reference evidence="13 14" key="1">
    <citation type="journal article" date="2016" name="Sci. Rep.">
        <title>Complete genome sequence and transcriptomic analysis of a novel marine strain Bacillus weihaiensis reveals the mechanism of brown algae degradation.</title>
        <authorList>
            <person name="Zhu Y."/>
            <person name="Chen P."/>
            <person name="Bao Y."/>
            <person name="Men Y."/>
            <person name="Zeng Y."/>
            <person name="Yang J."/>
            <person name="Sun J."/>
            <person name="Sun Y."/>
        </authorList>
    </citation>
    <scope>NUCLEOTIDE SEQUENCE [LARGE SCALE GENOMIC DNA]</scope>
    <source>
        <strain evidence="13 14">Alg07</strain>
    </source>
</reference>
<evidence type="ECO:0000256" key="9">
    <source>
        <dbReference type="ARBA" id="ARBA00024973"/>
    </source>
</evidence>
<dbReference type="RefSeq" id="WP_072578542.1">
    <property type="nucleotide sequence ID" value="NZ_CP016020.1"/>
</dbReference>
<comment type="subunit">
    <text evidence="3">The complex is composed of two ATP-binding proteins (HrtA), two transmembrane proteins (HrtB) and a solute-binding protein.</text>
</comment>
<keyword evidence="5" id="KW-1003">Cell membrane</keyword>
<organism evidence="13 14">
    <name type="scientific">Bacillus weihaiensis</name>
    <dbReference type="NCBI Taxonomy" id="1547283"/>
    <lineage>
        <taxon>Bacteria</taxon>
        <taxon>Bacillati</taxon>
        <taxon>Bacillota</taxon>
        <taxon>Bacilli</taxon>
        <taxon>Bacillales</taxon>
        <taxon>Bacillaceae</taxon>
        <taxon>Bacillus</taxon>
    </lineage>
</organism>
<feature type="transmembrane region" description="Helical" evidence="10">
    <location>
        <begin position="320"/>
        <end position="348"/>
    </location>
</feature>
<dbReference type="Pfam" id="PF12704">
    <property type="entry name" value="MacB_PCD"/>
    <property type="match status" value="1"/>
</dbReference>
<keyword evidence="7 10" id="KW-1133">Transmembrane helix</keyword>